<comment type="similarity">
    <text evidence="2">Belongs to the ABC-4 integral membrane protein family. LolC/E subfamily.</text>
</comment>
<dbReference type="PANTHER" id="PTHR30489:SF0">
    <property type="entry name" value="LIPOPROTEIN-RELEASING SYSTEM TRANSMEMBRANE PROTEIN LOLE"/>
    <property type="match status" value="1"/>
</dbReference>
<evidence type="ECO:0000256" key="4">
    <source>
        <dbReference type="ARBA" id="ARBA00022692"/>
    </source>
</evidence>
<keyword evidence="3" id="KW-1003">Cell membrane</keyword>
<evidence type="ECO:0000256" key="7">
    <source>
        <dbReference type="SAM" id="Phobius"/>
    </source>
</evidence>
<dbReference type="RefSeq" id="WP_080886676.1">
    <property type="nucleotide sequence ID" value="NZ_LT828648.1"/>
</dbReference>
<gene>
    <name evidence="10" type="ORF">NSJP_2101</name>
</gene>
<dbReference type="InterPro" id="IPR051447">
    <property type="entry name" value="Lipoprotein-release_system"/>
</dbReference>
<feature type="transmembrane region" description="Helical" evidence="7">
    <location>
        <begin position="417"/>
        <end position="437"/>
    </location>
</feature>
<organism evidence="10 11">
    <name type="scientific">Nitrospira japonica</name>
    <dbReference type="NCBI Taxonomy" id="1325564"/>
    <lineage>
        <taxon>Bacteria</taxon>
        <taxon>Pseudomonadati</taxon>
        <taxon>Nitrospirota</taxon>
        <taxon>Nitrospiria</taxon>
        <taxon>Nitrospirales</taxon>
        <taxon>Nitrospiraceae</taxon>
        <taxon>Nitrospira</taxon>
    </lineage>
</organism>
<dbReference type="STRING" id="1325564.NSJP_2101"/>
<evidence type="ECO:0000259" key="8">
    <source>
        <dbReference type="Pfam" id="PF02687"/>
    </source>
</evidence>
<keyword evidence="11" id="KW-1185">Reference proteome</keyword>
<evidence type="ECO:0000259" key="9">
    <source>
        <dbReference type="Pfam" id="PF12704"/>
    </source>
</evidence>
<evidence type="ECO:0000313" key="10">
    <source>
        <dbReference type="EMBL" id="SLM48273.1"/>
    </source>
</evidence>
<keyword evidence="5 7" id="KW-1133">Transmembrane helix</keyword>
<dbReference type="EMBL" id="LT828648">
    <property type="protein sequence ID" value="SLM48273.1"/>
    <property type="molecule type" value="Genomic_DNA"/>
</dbReference>
<evidence type="ECO:0000256" key="6">
    <source>
        <dbReference type="ARBA" id="ARBA00023136"/>
    </source>
</evidence>
<dbReference type="Pfam" id="PF12704">
    <property type="entry name" value="MacB_PCD"/>
    <property type="match status" value="2"/>
</dbReference>
<feature type="transmembrane region" description="Helical" evidence="7">
    <location>
        <begin position="743"/>
        <end position="770"/>
    </location>
</feature>
<dbReference type="InterPro" id="IPR025857">
    <property type="entry name" value="MacB_PCD"/>
</dbReference>
<keyword evidence="6 7" id="KW-0472">Membrane</keyword>
<dbReference type="AlphaFoldDB" id="A0A1W1I622"/>
<feature type="transmembrane region" description="Helical" evidence="7">
    <location>
        <begin position="791"/>
        <end position="819"/>
    </location>
</feature>
<reference evidence="10 11" key="1">
    <citation type="submission" date="2017-03" db="EMBL/GenBank/DDBJ databases">
        <authorList>
            <person name="Afonso C.L."/>
            <person name="Miller P.J."/>
            <person name="Scott M.A."/>
            <person name="Spackman E."/>
            <person name="Goraichik I."/>
            <person name="Dimitrov K.M."/>
            <person name="Suarez D.L."/>
            <person name="Swayne D.E."/>
        </authorList>
    </citation>
    <scope>NUCLEOTIDE SEQUENCE [LARGE SCALE GENOMIC DNA]</scope>
    <source>
        <strain evidence="10">Genome sequencing of Nitrospira japonica strain NJ11</strain>
    </source>
</reference>
<protein>
    <submittedName>
        <fullName evidence="10">Putative ABC transporter, permease component</fullName>
    </submittedName>
</protein>
<evidence type="ECO:0000256" key="2">
    <source>
        <dbReference type="ARBA" id="ARBA00005236"/>
    </source>
</evidence>
<feature type="domain" description="MacB-like periplasmic core" evidence="9">
    <location>
        <begin position="500"/>
        <end position="709"/>
    </location>
</feature>
<dbReference type="InterPro" id="IPR003838">
    <property type="entry name" value="ABC3_permease_C"/>
</dbReference>
<dbReference type="PANTHER" id="PTHR30489">
    <property type="entry name" value="LIPOPROTEIN-RELEASING SYSTEM TRANSMEMBRANE PROTEIN LOLE"/>
    <property type="match status" value="1"/>
</dbReference>
<keyword evidence="4 7" id="KW-0812">Transmembrane</keyword>
<accession>A0A1W1I622</accession>
<sequence>MRGVWSVFGMLIGAHVRERPLRNALSVVGVALGVLASVSIGTANVQVLHSFDRAVRSVSGTATLEIIGHDLGVDEAVIRSVRNLPGVENAAPLLEQGVVVQTEGHRGEVLQIFGMDLLAELGSPNGRFLVTREDRERTLEDVVSADAIYLGRSLADSWNLRVGSLVDVQGGGRNLRLRVAGVIHGTENSGSLWDRAAAMDIAAAQVNFSAIGRLDRIDIVTDAGWNVDDVAASVRDVLPPHLTVQRPAQRSKQVENMVRSFQLNLTVLSWVGLLVGTFLIYNTMAFAVTQRRREIGIYRAIGMAERRIALLFLVEGGLLGLIGGMLGGAAGVWVSRALMGLVSRTISDLYVPLMTGDPMSWIDTQTIMAMVKGTAFGTIVAMVGALAPSLEASRTVAVRALAPGDYEETQQVRGPRFLAVSLLLFVCAGVMSMPGPINGLPLFGYLATLCLLGSLVALSSVCIQTLGRREVSRNHGSLALEGGLRRMAAEHAARHPGRNAVTVSALMVGLAIMIGVVVMVRSFRETVETWVNETVMADLIVAPFGWLHRQQAGHAARALPDSLALVLSSFDGVAAVDAYRNVQVDVEDRTAMLVSRDMRLHAERSRYLLLRGDSTAALNRAADSGGVLISEVLASRLGVREGGRVTIRSPQGPQTVPVEGIFYDYATDGGKMVMDRARYQRLWNDHSVTVFAVYLAAGADSETVRAAMVRAFAERQDGVLPPMVIKNKELRKEILDIFDRTFILTYVLELIAVLVAVLGIVNTLVTAVLERRRELATLQAIGASRKQVERLVLWEAVYLGSIGAVLGMIGGLGLAWILITVVNKQSFGWTIRMTVPMDVLLQAVTIGVVAAWIAGYLPARWAARQSAVEGLRQE</sequence>
<dbReference type="GO" id="GO:0044874">
    <property type="term" value="P:lipoprotein localization to outer membrane"/>
    <property type="evidence" value="ECO:0007669"/>
    <property type="project" value="TreeGrafter"/>
</dbReference>
<comment type="subcellular location">
    <subcellularLocation>
        <location evidence="1">Cell membrane</location>
        <topology evidence="1">Multi-pass membrane protein</topology>
    </subcellularLocation>
</comment>
<dbReference type="Proteomes" id="UP000192042">
    <property type="component" value="Chromosome I"/>
</dbReference>
<dbReference type="KEGG" id="nja:NSJP_2101"/>
<name>A0A1W1I622_9BACT</name>
<feature type="transmembrane region" description="Helical" evidence="7">
    <location>
        <begin position="367"/>
        <end position="387"/>
    </location>
</feature>
<evidence type="ECO:0000313" key="11">
    <source>
        <dbReference type="Proteomes" id="UP000192042"/>
    </source>
</evidence>
<dbReference type="Pfam" id="PF02687">
    <property type="entry name" value="FtsX"/>
    <property type="match status" value="2"/>
</dbReference>
<evidence type="ECO:0000256" key="3">
    <source>
        <dbReference type="ARBA" id="ARBA00022475"/>
    </source>
</evidence>
<evidence type="ECO:0000256" key="1">
    <source>
        <dbReference type="ARBA" id="ARBA00004651"/>
    </source>
</evidence>
<feature type="domain" description="ABC3 transporter permease C-terminal" evidence="8">
    <location>
        <begin position="750"/>
        <end position="866"/>
    </location>
</feature>
<evidence type="ECO:0000256" key="5">
    <source>
        <dbReference type="ARBA" id="ARBA00022989"/>
    </source>
</evidence>
<feature type="transmembrane region" description="Helical" evidence="7">
    <location>
        <begin position="308"/>
        <end position="334"/>
    </location>
</feature>
<dbReference type="GO" id="GO:0098797">
    <property type="term" value="C:plasma membrane protein complex"/>
    <property type="evidence" value="ECO:0007669"/>
    <property type="project" value="TreeGrafter"/>
</dbReference>
<feature type="transmembrane region" description="Helical" evidence="7">
    <location>
        <begin position="443"/>
        <end position="463"/>
    </location>
</feature>
<proteinExistence type="inferred from homology"/>
<feature type="transmembrane region" description="Helical" evidence="7">
    <location>
        <begin position="267"/>
        <end position="288"/>
    </location>
</feature>
<feature type="domain" description="ABC3 transporter permease C-terminal" evidence="8">
    <location>
        <begin position="267"/>
        <end position="394"/>
    </location>
</feature>
<dbReference type="OrthoDB" id="9780560at2"/>
<feature type="transmembrane region" description="Helical" evidence="7">
    <location>
        <begin position="500"/>
        <end position="520"/>
    </location>
</feature>
<feature type="domain" description="MacB-like periplasmic core" evidence="9">
    <location>
        <begin position="24"/>
        <end position="236"/>
    </location>
</feature>
<feature type="transmembrane region" description="Helical" evidence="7">
    <location>
        <begin position="839"/>
        <end position="857"/>
    </location>
</feature>